<dbReference type="EMBL" id="VSSQ01082686">
    <property type="protein sequence ID" value="MPN31229.1"/>
    <property type="molecule type" value="Genomic_DNA"/>
</dbReference>
<name>A0A645GZR8_9ZZZZ</name>
<gene>
    <name evidence="1" type="ORF">SDC9_178703</name>
</gene>
<reference evidence="1" key="1">
    <citation type="submission" date="2019-08" db="EMBL/GenBank/DDBJ databases">
        <authorList>
            <person name="Kucharzyk K."/>
            <person name="Murdoch R.W."/>
            <person name="Higgins S."/>
            <person name="Loffler F."/>
        </authorList>
    </citation>
    <scope>NUCLEOTIDE SEQUENCE</scope>
</reference>
<organism evidence="1">
    <name type="scientific">bioreactor metagenome</name>
    <dbReference type="NCBI Taxonomy" id="1076179"/>
    <lineage>
        <taxon>unclassified sequences</taxon>
        <taxon>metagenomes</taxon>
        <taxon>ecological metagenomes</taxon>
    </lineage>
</organism>
<protein>
    <submittedName>
        <fullName evidence="1">Uncharacterized protein</fullName>
    </submittedName>
</protein>
<accession>A0A645GZR8</accession>
<sequence>MNAEERENLVQREIERLRNADEVALCALNEDSVQRRTAWFEENRNRFAFLSGDPLDAAYRLLLARFGIPPEEAPIMHKSDTMIVFHSMNFCPTLEACRMLGLDTRFVCKHLNEDATNRLIQKIDPRLRFSRNYDKLRPYSSYCEEMISL</sequence>
<comment type="caution">
    <text evidence="1">The sequence shown here is derived from an EMBL/GenBank/DDBJ whole genome shotgun (WGS) entry which is preliminary data.</text>
</comment>
<proteinExistence type="predicted"/>
<dbReference type="AlphaFoldDB" id="A0A645GZR8"/>
<evidence type="ECO:0000313" key="1">
    <source>
        <dbReference type="EMBL" id="MPN31229.1"/>
    </source>
</evidence>